<evidence type="ECO:0000256" key="1">
    <source>
        <dbReference type="SAM" id="SignalP"/>
    </source>
</evidence>
<keyword evidence="1" id="KW-0732">Signal</keyword>
<evidence type="ECO:0000313" key="3">
    <source>
        <dbReference type="Proteomes" id="UP000015100"/>
    </source>
</evidence>
<feature type="chain" id="PRO_5004561865" evidence="1">
    <location>
        <begin position="23"/>
        <end position="410"/>
    </location>
</feature>
<dbReference type="AlphaFoldDB" id="S8CDZ6"/>
<feature type="signal peptide" evidence="1">
    <location>
        <begin position="1"/>
        <end position="22"/>
    </location>
</feature>
<dbReference type="HOGENOM" id="CLU_670883_0_0_1"/>
<sequence length="410" mass="45221">MWSKPLFSALIIYGLLGLQASATPVAAPAPPAISPKAAGSDLNVPGGSPNVKPEVKALAQKLEPGQWKVPNNHKELSALSEDQMKKFGISSSVGKRDDLARLEPKSELDIWFASTSQQNNKRAADAEGQPNQYLAQMKLNPSAEDSKAHPIIRYEDFKDHLSGRPVIEKYSIKLKFSDRNPNAIKKAQEVWKLDKNDKKDYFYFVIDAPAPEQPDVMRVSLFQVQEATIDGAEAILESYPMAWDVLGEIDTKIYGLKPKAKSLRALEKRFDFNPVIEIPVGTKGNHSFELQVYPISPFKEGDEAGKPAPGRKGIKGAVDKIKGLGIEPKISVGCKECYTEGHLELAAHFKTSWWHVQEASVTLAAKGIKGVLDIQATAEFEKGWDKTAKITKQDWRATLAHAPLTPLTIF</sequence>
<dbReference type="EMBL" id="AQGS01000003">
    <property type="protein sequence ID" value="EPS45872.1"/>
    <property type="molecule type" value="Genomic_DNA"/>
</dbReference>
<proteinExistence type="predicted"/>
<evidence type="ECO:0000313" key="2">
    <source>
        <dbReference type="EMBL" id="EPS45872.1"/>
    </source>
</evidence>
<name>S8CDZ6_DACHA</name>
<dbReference type="Proteomes" id="UP000015100">
    <property type="component" value="Unassembled WGS sequence"/>
</dbReference>
<accession>S8CDZ6</accession>
<reference evidence="3" key="2">
    <citation type="submission" date="2013-04" db="EMBL/GenBank/DDBJ databases">
        <title>Genomic mechanisms accounting for the adaptation to parasitism in nematode-trapping fungi.</title>
        <authorList>
            <person name="Ahren D.G."/>
        </authorList>
    </citation>
    <scope>NUCLEOTIDE SEQUENCE [LARGE SCALE GENOMIC DNA]</scope>
    <source>
        <strain evidence="3">CBS 200.50</strain>
    </source>
</reference>
<reference evidence="2 3" key="1">
    <citation type="journal article" date="2013" name="PLoS Genet.">
        <title>Genomic mechanisms accounting for the adaptation to parasitism in nematode-trapping fungi.</title>
        <authorList>
            <person name="Meerupati T."/>
            <person name="Andersson K.M."/>
            <person name="Friman E."/>
            <person name="Kumar D."/>
            <person name="Tunlid A."/>
            <person name="Ahren D."/>
        </authorList>
    </citation>
    <scope>NUCLEOTIDE SEQUENCE [LARGE SCALE GENOMIC DNA]</scope>
    <source>
        <strain evidence="2 3">CBS 200.50</strain>
    </source>
</reference>
<comment type="caution">
    <text evidence="2">The sequence shown here is derived from an EMBL/GenBank/DDBJ whole genome shotgun (WGS) entry which is preliminary data.</text>
</comment>
<protein>
    <submittedName>
        <fullName evidence="2">Uncharacterized protein</fullName>
    </submittedName>
</protein>
<gene>
    <name evidence="2" type="ORF">H072_244</name>
</gene>
<organism evidence="2 3">
    <name type="scientific">Dactylellina haptotyla (strain CBS 200.50)</name>
    <name type="common">Nematode-trapping fungus</name>
    <name type="synonym">Monacrosporium haptotylum</name>
    <dbReference type="NCBI Taxonomy" id="1284197"/>
    <lineage>
        <taxon>Eukaryota</taxon>
        <taxon>Fungi</taxon>
        <taxon>Dikarya</taxon>
        <taxon>Ascomycota</taxon>
        <taxon>Pezizomycotina</taxon>
        <taxon>Orbiliomycetes</taxon>
        <taxon>Orbiliales</taxon>
        <taxon>Orbiliaceae</taxon>
        <taxon>Dactylellina</taxon>
    </lineage>
</organism>
<keyword evidence="3" id="KW-1185">Reference proteome</keyword>